<keyword evidence="2" id="KW-1185">Reference proteome</keyword>
<reference evidence="1 2" key="1">
    <citation type="submission" date="2016-10" db="EMBL/GenBank/DDBJ databases">
        <authorList>
            <person name="Varghese N."/>
            <person name="Submissions S."/>
        </authorList>
    </citation>
    <scope>NUCLEOTIDE SEQUENCE [LARGE SCALE GENOMIC DNA]</scope>
    <source>
        <strain evidence="1 2">FF3</strain>
    </source>
</reference>
<sequence>MANFMISPRQKAELDGPGYVAFPGAVPPELLARLRDMADRLEARALEEHAEARRTGKAAVFDTATGPVLERIDKLLEWSPEEVLDLLATPAMMAIAREFCGETAVPMEMDLLYKRQHPNGYVIWHQGAQHSRRWPYLNIGVYLDDAPIDDGCLRYVPGTQGDKVDICALSGEHGWDIPGSVDVPTKAGDILVQDMMVLHSSLPKRRPGVRRTIYIEIRPSTAIVADDLKSQDWAELRRRWMALVAARADPLDWPAEWRAALPEAGPVAAEVAAIAALHESPLPAHYCHQPVEHPDYPVPADLREAG</sequence>
<dbReference type="Gene3D" id="2.60.120.620">
    <property type="entry name" value="q2cbj1_9rhob like domain"/>
    <property type="match status" value="1"/>
</dbReference>
<keyword evidence="1" id="KW-0560">Oxidoreductase</keyword>
<dbReference type="PANTHER" id="PTHR20883">
    <property type="entry name" value="PHYTANOYL-COA DIOXYGENASE DOMAIN CONTAINING 1"/>
    <property type="match status" value="1"/>
</dbReference>
<gene>
    <name evidence="1" type="ORF">SAMN04487940_101216</name>
</gene>
<dbReference type="SUPFAM" id="SSF51197">
    <property type="entry name" value="Clavaminate synthase-like"/>
    <property type="match status" value="1"/>
</dbReference>
<dbReference type="EMBL" id="FNYY01000001">
    <property type="protein sequence ID" value="SEI55764.1"/>
    <property type="molecule type" value="Genomic_DNA"/>
</dbReference>
<organism evidence="1 2">
    <name type="scientific">Marinovum algicola</name>
    <dbReference type="NCBI Taxonomy" id="42444"/>
    <lineage>
        <taxon>Bacteria</taxon>
        <taxon>Pseudomonadati</taxon>
        <taxon>Pseudomonadota</taxon>
        <taxon>Alphaproteobacteria</taxon>
        <taxon>Rhodobacterales</taxon>
        <taxon>Roseobacteraceae</taxon>
        <taxon>Marinovum</taxon>
    </lineage>
</organism>
<dbReference type="GO" id="GO:0016706">
    <property type="term" value="F:2-oxoglutarate-dependent dioxygenase activity"/>
    <property type="evidence" value="ECO:0007669"/>
    <property type="project" value="UniProtKB-ARBA"/>
</dbReference>
<dbReference type="GeneID" id="80816491"/>
<proteinExistence type="predicted"/>
<dbReference type="AlphaFoldDB" id="A0A975W679"/>
<dbReference type="RefSeq" id="WP_211568823.1">
    <property type="nucleotide sequence ID" value="NZ_FNYY01000001.1"/>
</dbReference>
<dbReference type="Pfam" id="PF05721">
    <property type="entry name" value="PhyH"/>
    <property type="match status" value="1"/>
</dbReference>
<evidence type="ECO:0000313" key="1">
    <source>
        <dbReference type="EMBL" id="SEI55764.1"/>
    </source>
</evidence>
<keyword evidence="1" id="KW-0223">Dioxygenase</keyword>
<dbReference type="InterPro" id="IPR008775">
    <property type="entry name" value="Phytyl_CoA_dOase-like"/>
</dbReference>
<name>A0A975W679_9RHOB</name>
<comment type="caution">
    <text evidence="1">The sequence shown here is derived from an EMBL/GenBank/DDBJ whole genome shotgun (WGS) entry which is preliminary data.</text>
</comment>
<accession>A0A975W679</accession>
<dbReference type="Proteomes" id="UP000182932">
    <property type="component" value="Unassembled WGS sequence"/>
</dbReference>
<dbReference type="GO" id="GO:0005506">
    <property type="term" value="F:iron ion binding"/>
    <property type="evidence" value="ECO:0007669"/>
    <property type="project" value="UniProtKB-ARBA"/>
</dbReference>
<protein>
    <submittedName>
        <fullName evidence="1">Phytanoyl-CoA dioxygenase (PhyH)</fullName>
    </submittedName>
</protein>
<dbReference type="PANTHER" id="PTHR20883:SF46">
    <property type="entry name" value="PHYTANOYL-COA HYDROXYLASE"/>
    <property type="match status" value="1"/>
</dbReference>
<evidence type="ECO:0000313" key="2">
    <source>
        <dbReference type="Proteomes" id="UP000182932"/>
    </source>
</evidence>